<feature type="compositionally biased region" description="Basic residues" evidence="12">
    <location>
        <begin position="65"/>
        <end position="77"/>
    </location>
</feature>
<dbReference type="PANTHER" id="PTHR46567">
    <property type="entry name" value="MEDIATOR OF RNA POLYMERASE II TRANSCRIPTION SUBUNIT 12"/>
    <property type="match status" value="1"/>
</dbReference>
<feature type="compositionally biased region" description="Polar residues" evidence="12">
    <location>
        <begin position="28"/>
        <end position="44"/>
    </location>
</feature>
<feature type="compositionally biased region" description="Low complexity" evidence="12">
    <location>
        <begin position="45"/>
        <end position="63"/>
    </location>
</feature>
<dbReference type="PANTHER" id="PTHR46567:SF1">
    <property type="entry name" value="MEDIATOR OF RNA POLYMERASE II TRANSCRIPTION SUBUNIT 12"/>
    <property type="match status" value="1"/>
</dbReference>
<keyword evidence="9" id="KW-0539">Nucleus</keyword>
<gene>
    <name evidence="14" type="ORF">G6O67_008383</name>
</gene>
<evidence type="ECO:0000256" key="12">
    <source>
        <dbReference type="SAM" id="MobiDB-lite"/>
    </source>
</evidence>
<feature type="compositionally biased region" description="Polar residues" evidence="12">
    <location>
        <begin position="85"/>
        <end position="96"/>
    </location>
</feature>
<evidence type="ECO:0000256" key="11">
    <source>
        <dbReference type="ARBA" id="ARBA00032010"/>
    </source>
</evidence>
<dbReference type="Proteomes" id="UP000557566">
    <property type="component" value="Unassembled WGS sequence"/>
</dbReference>
<reference evidence="14 15" key="1">
    <citation type="journal article" date="2020" name="Genome Biol. Evol.">
        <title>A new high-quality draft genome assembly of the Chinese cordyceps Ophiocordyceps sinensis.</title>
        <authorList>
            <person name="Shu R."/>
            <person name="Zhang J."/>
            <person name="Meng Q."/>
            <person name="Zhang H."/>
            <person name="Zhou G."/>
            <person name="Li M."/>
            <person name="Wu P."/>
            <person name="Zhao Y."/>
            <person name="Chen C."/>
            <person name="Qin Q."/>
        </authorList>
    </citation>
    <scope>NUCLEOTIDE SEQUENCE [LARGE SCALE GENOMIC DNA]</scope>
    <source>
        <strain evidence="14 15">IOZ07</strain>
    </source>
</reference>
<evidence type="ECO:0000256" key="6">
    <source>
        <dbReference type="ARBA" id="ARBA00023015"/>
    </source>
</evidence>
<comment type="caution">
    <text evidence="14">The sequence shown here is derived from an EMBL/GenBank/DDBJ whole genome shotgun (WGS) entry which is preliminary data.</text>
</comment>
<evidence type="ECO:0000256" key="10">
    <source>
        <dbReference type="ARBA" id="ARBA00025661"/>
    </source>
</evidence>
<proteinExistence type="inferred from homology"/>
<evidence type="ECO:0000256" key="7">
    <source>
        <dbReference type="ARBA" id="ARBA00023159"/>
    </source>
</evidence>
<evidence type="ECO:0000256" key="5">
    <source>
        <dbReference type="ARBA" id="ARBA00022491"/>
    </source>
</evidence>
<keyword evidence="7" id="KW-0010">Activator</keyword>
<dbReference type="OrthoDB" id="20828at2759"/>
<keyword evidence="15" id="KW-1185">Reference proteome</keyword>
<keyword evidence="5" id="KW-0678">Repressor</keyword>
<evidence type="ECO:0000256" key="8">
    <source>
        <dbReference type="ARBA" id="ARBA00023163"/>
    </source>
</evidence>
<keyword evidence="6" id="KW-0805">Transcription regulation</keyword>
<sequence length="1537" mass="168615">MTSRPPMGVPPRQPQRGPGSTLAVQRPSHPQHSLSQQYLSTSASPVRNPDAPNDPADVPPAAAQGRHHAATPRRGGSKLRLELSNDWSSDLQSATESPHILTPSRGHVMSMPDAMDTDKPSPALSRASQQESNNPPMPMPKRRPMPSEKPESTARPSPAPQAPPKKDSRPKPYTVEVPADAPRFVSIHKQDIPNRDPFSKGLHTGHADFFPWSGQHHEDEWSAEAIQKGTWDRGTQNETASARLAVLPALRQKTGINAMSTIFMGVMNQRRFRGQILAPSTFKPPPRVTLTDTKREVWLKDLANPTISLRRLSRTIPHGIRGRTLLDQCLNKNVPTERAVWLAKCVGANEIRAFKRKGAGGAFVMGGEVKWVRDWTVFVEQFVEATVSAFGEPDWKVRMTYAIRLATNLYSEHLLDRDHYLDWIASGLETSPQSRMPMWILIAQITWADLVRSRKHGRRLVYTLLGHLNTIHNDPDGDILIQLSSQLTSLLGTLLTNNPESFLSPTLWPQHQEALRAFLPPDAVAVQGAFQRVNARNARLLVANTTSPPAGRQHLVKLLDSAIQGQNEQDLSAKCLAVVDDRVELVKAVVEWATSAHRPGLAKTYVAARLVKAWSTLDVSATSVIVDTLGSIHPRDKRRKKAVFHLVAELVRSGLFSVSRYMQWLIARGGLHDAAEIDADDGPCASRLLVELPIHCLSKSQRAQRCNILRRAGHYSTLDEACDISNALRCVDDTLGIAPHLGNADAHRKCLPLRKLLRRVSNSSKAVQTSIGAHLCDAFTRDLLGKVDSVVTLSIFNSVRAVLETTHDFFTLSQIVKSCSATLDIRVLAACADTINSHMEVFLSLGTADALFDAFTGRLKSMNREQGVVARPLLVALSSLAQRLPQREAIAKQLSRELAQSDRSSAIDACSPVSDSMAMQAQNGESEVSEQIDKLLASGNTVDAPTMNRLFRNIIPKVEAGWAKSDGSRRVFASLLSRLRVFDAQHFDKLMADWVSHIGTLKHRPLLSELFPLLVNLGCLSISIMLHTANAGSPAAEQAPANSGSPPSGSAVYLQELLRLVVMKLPKGSCLDSVEAYRFEIQQKSARSERPKALLSLIRNALAEYAAIRSLAPERDSLLDDGACKDGLVETLRYLVVADSAAVMSILHIGSLPPGAVRYVDHLVTRLLVPDGDGSSQTSFDQLLSLTNELTMPFCQLKLTLDLSETQPGAGEAEEEQSSRFEAFAKAMDRAIEARNIMWTSMLPCLSPDITRNLSSQAHARFLHLLPSLKSTGADDEATSDHRIHLAENLLGVIEAIVSGQPPSKSAHLTSNLVEKLCDLWEIVASQDEDRAQAQNKVLSHWLPALLRFIVVHSISASEPPQAPNPNQPGPAKMAISPHHDARARIILVLCGLLVELDSRPQTTQCTLSQQVFDVAVFLVDALPDDLRVQCAKSILYLPGGASNTSTSSDPRLYYLFSVQQPTWAENLKLAHKERASIAYSAAARGMSALYGMGPASHERLSPYLLRRWEVLSEPTPNVGENDTSLSLGLFEAIKMQ</sequence>
<comment type="function">
    <text evidence="10">Component of the SRB8-11 complex. The SRB8-11 complex is a regulatory module of the Mediator complex which is itself involved in regulation of basal and activated RNA polymerase II-dependent transcription. The SRB8-11 complex may be involved in the transcriptional repression of a subset of genes regulated by Mediator. It may inhibit the association of the Mediator complex with RNA polymerase II to form the holoenzyme complex.</text>
</comment>
<dbReference type="GO" id="GO:0006357">
    <property type="term" value="P:regulation of transcription by RNA polymerase II"/>
    <property type="evidence" value="ECO:0007669"/>
    <property type="project" value="InterPro"/>
</dbReference>
<accession>A0A8H4LSM8</accession>
<evidence type="ECO:0000313" key="15">
    <source>
        <dbReference type="Proteomes" id="UP000557566"/>
    </source>
</evidence>
<dbReference type="Pfam" id="PF09497">
    <property type="entry name" value="Med12"/>
    <property type="match status" value="1"/>
</dbReference>
<evidence type="ECO:0000256" key="3">
    <source>
        <dbReference type="ARBA" id="ARBA00011629"/>
    </source>
</evidence>
<feature type="domain" description="Mediator complex subunit Med12" evidence="13">
    <location>
        <begin position="281"/>
        <end position="344"/>
    </location>
</feature>
<dbReference type="EMBL" id="JAAVMX010000011">
    <property type="protein sequence ID" value="KAF4504201.1"/>
    <property type="molecule type" value="Genomic_DNA"/>
</dbReference>
<organism evidence="14 15">
    <name type="scientific">Ophiocordyceps sinensis</name>
    <dbReference type="NCBI Taxonomy" id="72228"/>
    <lineage>
        <taxon>Eukaryota</taxon>
        <taxon>Fungi</taxon>
        <taxon>Dikarya</taxon>
        <taxon>Ascomycota</taxon>
        <taxon>Pezizomycotina</taxon>
        <taxon>Sordariomycetes</taxon>
        <taxon>Hypocreomycetidae</taxon>
        <taxon>Hypocreales</taxon>
        <taxon>Ophiocordycipitaceae</taxon>
        <taxon>Ophiocordyceps</taxon>
    </lineage>
</organism>
<evidence type="ECO:0000256" key="9">
    <source>
        <dbReference type="ARBA" id="ARBA00023242"/>
    </source>
</evidence>
<evidence type="ECO:0000256" key="4">
    <source>
        <dbReference type="ARBA" id="ARBA00019622"/>
    </source>
</evidence>
<comment type="subcellular location">
    <subcellularLocation>
        <location evidence="1">Nucleus</location>
    </subcellularLocation>
</comment>
<dbReference type="SMART" id="SM01281">
    <property type="entry name" value="Med12"/>
    <property type="match status" value="1"/>
</dbReference>
<comment type="similarity">
    <text evidence="2">Belongs to the Mediator complex subunit 12 family.</text>
</comment>
<keyword evidence="8" id="KW-0804">Transcription</keyword>
<evidence type="ECO:0000256" key="2">
    <source>
        <dbReference type="ARBA" id="ARBA00010289"/>
    </source>
</evidence>
<comment type="subunit">
    <text evidence="3">Component of the SRB8-11 complex, which itself associates with the Mediator complex.</text>
</comment>
<dbReference type="GO" id="GO:0003712">
    <property type="term" value="F:transcription coregulator activity"/>
    <property type="evidence" value="ECO:0007669"/>
    <property type="project" value="InterPro"/>
</dbReference>
<evidence type="ECO:0000259" key="13">
    <source>
        <dbReference type="SMART" id="SM01281"/>
    </source>
</evidence>
<dbReference type="GO" id="GO:0016592">
    <property type="term" value="C:mediator complex"/>
    <property type="evidence" value="ECO:0007669"/>
    <property type="project" value="InterPro"/>
</dbReference>
<dbReference type="InterPro" id="IPR019035">
    <property type="entry name" value="Mediator_Med12"/>
</dbReference>
<protein>
    <recommendedName>
        <fullName evidence="4">Mediator of RNA polymerase II transcription subunit 12</fullName>
    </recommendedName>
    <alternativeName>
        <fullName evidence="11">Mediator complex subunit 12</fullName>
    </alternativeName>
</protein>
<dbReference type="InterPro" id="IPR057344">
    <property type="entry name" value="ARM_SRB8"/>
</dbReference>
<feature type="region of interest" description="Disordered" evidence="12">
    <location>
        <begin position="1"/>
        <end position="181"/>
    </location>
</feature>
<evidence type="ECO:0000256" key="1">
    <source>
        <dbReference type="ARBA" id="ARBA00004123"/>
    </source>
</evidence>
<evidence type="ECO:0000313" key="14">
    <source>
        <dbReference type="EMBL" id="KAF4504201.1"/>
    </source>
</evidence>
<dbReference type="Pfam" id="PF25326">
    <property type="entry name" value="ARM_SRB8"/>
    <property type="match status" value="1"/>
</dbReference>
<name>A0A8H4LSM8_9HYPO</name>